<organism evidence="1 2">
    <name type="scientific">Macroventuria anomochaeta</name>
    <dbReference type="NCBI Taxonomy" id="301207"/>
    <lineage>
        <taxon>Eukaryota</taxon>
        <taxon>Fungi</taxon>
        <taxon>Dikarya</taxon>
        <taxon>Ascomycota</taxon>
        <taxon>Pezizomycotina</taxon>
        <taxon>Dothideomycetes</taxon>
        <taxon>Pleosporomycetidae</taxon>
        <taxon>Pleosporales</taxon>
        <taxon>Pleosporineae</taxon>
        <taxon>Didymellaceae</taxon>
        <taxon>Macroventuria</taxon>
    </lineage>
</organism>
<proteinExistence type="predicted"/>
<dbReference type="Proteomes" id="UP000799754">
    <property type="component" value="Unassembled WGS sequence"/>
</dbReference>
<gene>
    <name evidence="1" type="ORF">BU25DRAFT_441555</name>
</gene>
<keyword evidence="2" id="KW-1185">Reference proteome</keyword>
<reference evidence="1" key="1">
    <citation type="journal article" date="2020" name="Stud. Mycol.">
        <title>101 Dothideomycetes genomes: a test case for predicting lifestyles and emergence of pathogens.</title>
        <authorList>
            <person name="Haridas S."/>
            <person name="Albert R."/>
            <person name="Binder M."/>
            <person name="Bloem J."/>
            <person name="Labutti K."/>
            <person name="Salamov A."/>
            <person name="Andreopoulos B."/>
            <person name="Baker S."/>
            <person name="Barry K."/>
            <person name="Bills G."/>
            <person name="Bluhm B."/>
            <person name="Cannon C."/>
            <person name="Castanera R."/>
            <person name="Culley D."/>
            <person name="Daum C."/>
            <person name="Ezra D."/>
            <person name="Gonzalez J."/>
            <person name="Henrissat B."/>
            <person name="Kuo A."/>
            <person name="Liang C."/>
            <person name="Lipzen A."/>
            <person name="Lutzoni F."/>
            <person name="Magnuson J."/>
            <person name="Mondo S."/>
            <person name="Nolan M."/>
            <person name="Ohm R."/>
            <person name="Pangilinan J."/>
            <person name="Park H.-J."/>
            <person name="Ramirez L."/>
            <person name="Alfaro M."/>
            <person name="Sun H."/>
            <person name="Tritt A."/>
            <person name="Yoshinaga Y."/>
            <person name="Zwiers L.-H."/>
            <person name="Turgeon B."/>
            <person name="Goodwin S."/>
            <person name="Spatafora J."/>
            <person name="Crous P."/>
            <person name="Grigoriev I."/>
        </authorList>
    </citation>
    <scope>NUCLEOTIDE SEQUENCE</scope>
    <source>
        <strain evidence="1">CBS 525.71</strain>
    </source>
</reference>
<accession>A0ACB6RT56</accession>
<comment type="caution">
    <text evidence="1">The sequence shown here is derived from an EMBL/GenBank/DDBJ whole genome shotgun (WGS) entry which is preliminary data.</text>
</comment>
<protein>
    <submittedName>
        <fullName evidence="1">Carbohydrate phosphatase</fullName>
    </submittedName>
</protein>
<sequence length="338" mass="37696">MELPHGSRINAPSATPVPKEASALACNLLAKHSLTLKKLIDVRDLLIAVAKKAESMMMNAEADVLIKAQTKNNTSDLVTEYDEKIEHMVRDEVLAKFPDFKFWGEETHKLHKEVITDAPTFVVDPIDGTINFTHGNPNFCISLAFVLDKVPVVGVVYNPARGDLYFGMAGQGSYYTKHFDLPLQFQKTQQLPMRRAPMPQMPNCLLIVEWGNERQGANWACRTSTHNKLLTNASEGGAMCKTIRSNGSAALDFCYVAQGIMDAFWEGGVNSWDVAAGWCILKEAGGIVASCNPGDWEPKLQGHCYLAVRNAKEEEQKKVVKTIWENMQDQKFVYKDEK</sequence>
<evidence type="ECO:0000313" key="1">
    <source>
        <dbReference type="EMBL" id="KAF2625081.1"/>
    </source>
</evidence>
<dbReference type="EMBL" id="MU006727">
    <property type="protein sequence ID" value="KAF2625081.1"/>
    <property type="molecule type" value="Genomic_DNA"/>
</dbReference>
<evidence type="ECO:0000313" key="2">
    <source>
        <dbReference type="Proteomes" id="UP000799754"/>
    </source>
</evidence>
<name>A0ACB6RT56_9PLEO</name>